<dbReference type="AlphaFoldDB" id="A0A7I9VYV9"/>
<protein>
    <submittedName>
        <fullName evidence="1">Uncharacterized protein</fullName>
    </submittedName>
</protein>
<comment type="caution">
    <text evidence="1">The sequence shown here is derived from an EMBL/GenBank/DDBJ whole genome shotgun (WGS) entry which is preliminary data.</text>
</comment>
<organism evidence="1 2">
    <name type="scientific">Mycolicibacterium agri</name>
    <name type="common">Mycobacterium agri</name>
    <dbReference type="NCBI Taxonomy" id="36811"/>
    <lineage>
        <taxon>Bacteria</taxon>
        <taxon>Bacillati</taxon>
        <taxon>Actinomycetota</taxon>
        <taxon>Actinomycetes</taxon>
        <taxon>Mycobacteriales</taxon>
        <taxon>Mycobacteriaceae</taxon>
        <taxon>Mycolicibacterium</taxon>
    </lineage>
</organism>
<accession>A0A7I9VYV9</accession>
<sequence>MNAWFIEVDLGTETISTLLKKCRDYEAYRRSGIEQADEGGFPLVAWSVTHSDPSKGQQRRLALQAAIERDRTLTPELFRIVAPDQLVSLLRVGGAS</sequence>
<evidence type="ECO:0000313" key="1">
    <source>
        <dbReference type="EMBL" id="GFG50176.1"/>
    </source>
</evidence>
<dbReference type="InterPro" id="IPR025855">
    <property type="entry name" value="Replic_Relax"/>
</dbReference>
<dbReference type="Pfam" id="PF13814">
    <property type="entry name" value="Replic_Relax"/>
    <property type="match status" value="1"/>
</dbReference>
<proteinExistence type="predicted"/>
<gene>
    <name evidence="1" type="ORF">MAGR_16170</name>
</gene>
<reference evidence="1 2" key="1">
    <citation type="journal article" date="2019" name="Emerg. Microbes Infect.">
        <title>Comprehensive subspecies identification of 175 nontuberculous mycobacteria species based on 7547 genomic profiles.</title>
        <authorList>
            <person name="Matsumoto Y."/>
            <person name="Kinjo T."/>
            <person name="Motooka D."/>
            <person name="Nabeya D."/>
            <person name="Jung N."/>
            <person name="Uechi K."/>
            <person name="Horii T."/>
            <person name="Iida T."/>
            <person name="Fujita J."/>
            <person name="Nakamura S."/>
        </authorList>
    </citation>
    <scope>NUCLEOTIDE SEQUENCE [LARGE SCALE GENOMIC DNA]</scope>
    <source>
        <strain evidence="1 2">JCM 6377</strain>
    </source>
</reference>
<dbReference type="Proteomes" id="UP000465302">
    <property type="component" value="Unassembled WGS sequence"/>
</dbReference>
<name>A0A7I9VYV9_MYCAG</name>
<evidence type="ECO:0000313" key="2">
    <source>
        <dbReference type="Proteomes" id="UP000465302"/>
    </source>
</evidence>
<dbReference type="EMBL" id="BLKS01000001">
    <property type="protein sequence ID" value="GFG50176.1"/>
    <property type="molecule type" value="Genomic_DNA"/>
</dbReference>